<dbReference type="SUPFAM" id="SSF47729">
    <property type="entry name" value="IHF-like DNA-binding proteins"/>
    <property type="match status" value="1"/>
</dbReference>
<gene>
    <name evidence="6" type="ORF">HS1_000862</name>
</gene>
<dbReference type="GO" id="GO:0030261">
    <property type="term" value="P:chromosome condensation"/>
    <property type="evidence" value="ECO:0007669"/>
    <property type="project" value="UniProtKB-KW"/>
</dbReference>
<dbReference type="CDD" id="cd13831">
    <property type="entry name" value="HU"/>
    <property type="match status" value="1"/>
</dbReference>
<dbReference type="PROSITE" id="PS00045">
    <property type="entry name" value="HISTONE_LIKE"/>
    <property type="match status" value="1"/>
</dbReference>
<dbReference type="Proteomes" id="UP000070560">
    <property type="component" value="Chromosome"/>
</dbReference>
<dbReference type="OrthoDB" id="9799835at2"/>
<dbReference type="RefSeq" id="WP_066061439.1">
    <property type="nucleotide sequence ID" value="NZ_CP013015.1"/>
</dbReference>
<name>A0A7U4THX1_DESA2</name>
<dbReference type="InterPro" id="IPR020816">
    <property type="entry name" value="Histone-like_DNA-bd_CS"/>
</dbReference>
<dbReference type="PANTHER" id="PTHR33175:SF3">
    <property type="entry name" value="DNA-BINDING PROTEIN HU-BETA"/>
    <property type="match status" value="1"/>
</dbReference>
<organism evidence="6 7">
    <name type="scientific">Desulfofervidus auxilii</name>
    <dbReference type="NCBI Taxonomy" id="1621989"/>
    <lineage>
        <taxon>Bacteria</taxon>
        <taxon>Pseudomonadati</taxon>
        <taxon>Thermodesulfobacteriota</taxon>
        <taxon>Candidatus Desulfofervidia</taxon>
        <taxon>Candidatus Desulfofervidales</taxon>
        <taxon>Candidatus Desulfofervidaceae</taxon>
        <taxon>Candidatus Desulfofervidus</taxon>
    </lineage>
</organism>
<keyword evidence="3" id="KW-0226">DNA condensation</keyword>
<comment type="function">
    <text evidence="1">Histone-like DNA-binding protein which is capable of wrapping DNA to stabilize it, and thus to prevent its denaturation under extreme environmental conditions.</text>
</comment>
<evidence type="ECO:0000256" key="4">
    <source>
        <dbReference type="ARBA" id="ARBA00023125"/>
    </source>
</evidence>
<reference evidence="6 7" key="1">
    <citation type="submission" date="2015-10" db="EMBL/GenBank/DDBJ databases">
        <title>Candidatus Desulfofervidus auxilii, a hydrogenotrophic sulfate-reducing bacterium involved in the thermophilic anaerobic oxidation of methane.</title>
        <authorList>
            <person name="Krukenberg V."/>
            <person name="Richter M."/>
            <person name="Wegener G."/>
        </authorList>
    </citation>
    <scope>NUCLEOTIDE SEQUENCE [LARGE SCALE GENOMIC DNA]</scope>
    <source>
        <strain evidence="6 7">HS1</strain>
    </source>
</reference>
<sequence length="90" mass="9514">MNKAELISAIATDAGVSKSVASKVLDSMINNVTESLKKGKKVTLVGFGTFSVTKRKARTGRNPQTGKKIKIPAKKVAKFRAGAKLAKAVK</sequence>
<dbReference type="AlphaFoldDB" id="A0A7U4THX1"/>
<dbReference type="Pfam" id="PF00216">
    <property type="entry name" value="Bac_DNA_binding"/>
    <property type="match status" value="1"/>
</dbReference>
<dbReference type="EMBL" id="CP013015">
    <property type="protein sequence ID" value="AMM40666.1"/>
    <property type="molecule type" value="Genomic_DNA"/>
</dbReference>
<dbReference type="Gene3D" id="4.10.520.10">
    <property type="entry name" value="IHF-like DNA-binding proteins"/>
    <property type="match status" value="1"/>
</dbReference>
<evidence type="ECO:0000256" key="3">
    <source>
        <dbReference type="ARBA" id="ARBA00023067"/>
    </source>
</evidence>
<dbReference type="GO" id="GO:1990178">
    <property type="term" value="C:HU-DNA complex"/>
    <property type="evidence" value="ECO:0007669"/>
    <property type="project" value="UniProtKB-ARBA"/>
</dbReference>
<dbReference type="InterPro" id="IPR000119">
    <property type="entry name" value="Hist_DNA-bd"/>
</dbReference>
<accession>A0A7U4THX1</accession>
<proteinExistence type="inferred from homology"/>
<dbReference type="GO" id="GO:1990103">
    <property type="term" value="C:DnaA-HU complex"/>
    <property type="evidence" value="ECO:0007669"/>
    <property type="project" value="UniProtKB-ARBA"/>
</dbReference>
<comment type="similarity">
    <text evidence="2 5">Belongs to the bacterial histone-like protein family.</text>
</comment>
<evidence type="ECO:0000256" key="1">
    <source>
        <dbReference type="ARBA" id="ARBA00003819"/>
    </source>
</evidence>
<dbReference type="GO" id="GO:0030527">
    <property type="term" value="F:structural constituent of chromatin"/>
    <property type="evidence" value="ECO:0007669"/>
    <property type="project" value="InterPro"/>
</dbReference>
<protein>
    <submittedName>
        <fullName evidence="6">DNA-binding protein</fullName>
    </submittedName>
</protein>
<dbReference type="FunFam" id="4.10.520.10:FF:000001">
    <property type="entry name" value="DNA-binding protein HU"/>
    <property type="match status" value="1"/>
</dbReference>
<evidence type="ECO:0000313" key="7">
    <source>
        <dbReference type="Proteomes" id="UP000070560"/>
    </source>
</evidence>
<dbReference type="GO" id="GO:0005829">
    <property type="term" value="C:cytosol"/>
    <property type="evidence" value="ECO:0007669"/>
    <property type="project" value="TreeGrafter"/>
</dbReference>
<evidence type="ECO:0000313" key="6">
    <source>
        <dbReference type="EMBL" id="AMM40666.1"/>
    </source>
</evidence>
<dbReference type="SMART" id="SM00411">
    <property type="entry name" value="BHL"/>
    <property type="match status" value="1"/>
</dbReference>
<dbReference type="PRINTS" id="PR01727">
    <property type="entry name" value="DNABINDINGHU"/>
</dbReference>
<dbReference type="GO" id="GO:0006351">
    <property type="term" value="P:DNA-templated transcription"/>
    <property type="evidence" value="ECO:0007669"/>
    <property type="project" value="UniProtKB-ARBA"/>
</dbReference>
<evidence type="ECO:0000256" key="5">
    <source>
        <dbReference type="RuleBase" id="RU003939"/>
    </source>
</evidence>
<dbReference type="PANTHER" id="PTHR33175">
    <property type="entry name" value="DNA-BINDING PROTEIN HU"/>
    <property type="match status" value="1"/>
</dbReference>
<keyword evidence="7" id="KW-1185">Reference proteome</keyword>
<dbReference type="InterPro" id="IPR010992">
    <property type="entry name" value="IHF-like_DNA-bd_dom_sf"/>
</dbReference>
<keyword evidence="4 6" id="KW-0238">DNA-binding</keyword>
<dbReference type="GO" id="GO:0003677">
    <property type="term" value="F:DNA binding"/>
    <property type="evidence" value="ECO:0007669"/>
    <property type="project" value="UniProtKB-KW"/>
</dbReference>
<dbReference type="GO" id="GO:0042802">
    <property type="term" value="F:identical protein binding"/>
    <property type="evidence" value="ECO:0007669"/>
    <property type="project" value="UniProtKB-ARBA"/>
</dbReference>
<evidence type="ECO:0000256" key="2">
    <source>
        <dbReference type="ARBA" id="ARBA00010529"/>
    </source>
</evidence>
<dbReference type="KEGG" id="daw:HS1_000862"/>
<dbReference type="GO" id="GO:0006270">
    <property type="term" value="P:DNA replication initiation"/>
    <property type="evidence" value="ECO:0007669"/>
    <property type="project" value="UniProtKB-ARBA"/>
</dbReference>